<protein>
    <submittedName>
        <fullName evidence="2">Uncharacterized protein</fullName>
    </submittedName>
</protein>
<keyword evidence="1" id="KW-0812">Transmembrane</keyword>
<gene>
    <name evidence="2" type="ORF">PSON_ATCC_30995.1.T1070174</name>
</gene>
<keyword evidence="1" id="KW-1133">Transmembrane helix</keyword>
<feature type="transmembrane region" description="Helical" evidence="1">
    <location>
        <begin position="12"/>
        <end position="28"/>
    </location>
</feature>
<evidence type="ECO:0000313" key="2">
    <source>
        <dbReference type="EMBL" id="CAD8115151.1"/>
    </source>
</evidence>
<dbReference type="PANTHER" id="PTHR42892:SF1">
    <property type="entry name" value="GLUCOSAMINE-6-PHOSPHATE ISOMERASE"/>
    <property type="match status" value="1"/>
</dbReference>
<reference evidence="2" key="1">
    <citation type="submission" date="2021-01" db="EMBL/GenBank/DDBJ databases">
        <authorList>
            <consortium name="Genoscope - CEA"/>
            <person name="William W."/>
        </authorList>
    </citation>
    <scope>NUCLEOTIDE SEQUENCE</scope>
</reference>
<accession>A0A8S1QJB6</accession>
<keyword evidence="3" id="KW-1185">Reference proteome</keyword>
<dbReference type="InterPro" id="IPR052960">
    <property type="entry name" value="GlcN6P_deaminase-like"/>
</dbReference>
<name>A0A8S1QJB6_9CILI</name>
<evidence type="ECO:0000313" key="3">
    <source>
        <dbReference type="Proteomes" id="UP000692954"/>
    </source>
</evidence>
<evidence type="ECO:0000256" key="1">
    <source>
        <dbReference type="SAM" id="Phobius"/>
    </source>
</evidence>
<organism evidence="2 3">
    <name type="scientific">Paramecium sonneborni</name>
    <dbReference type="NCBI Taxonomy" id="65129"/>
    <lineage>
        <taxon>Eukaryota</taxon>
        <taxon>Sar</taxon>
        <taxon>Alveolata</taxon>
        <taxon>Ciliophora</taxon>
        <taxon>Intramacronucleata</taxon>
        <taxon>Oligohymenophorea</taxon>
        <taxon>Peniculida</taxon>
        <taxon>Parameciidae</taxon>
        <taxon>Paramecium</taxon>
    </lineage>
</organism>
<dbReference type="PANTHER" id="PTHR42892">
    <property type="entry name" value="GLUCOSAMINE-6-PHOSPHATE DEAMINASE-LIKE PROTEIN BT_0258-RELATED"/>
    <property type="match status" value="1"/>
</dbReference>
<dbReference type="AlphaFoldDB" id="A0A8S1QJB6"/>
<dbReference type="EMBL" id="CAJJDN010000107">
    <property type="protein sequence ID" value="CAD8115151.1"/>
    <property type="molecule type" value="Genomic_DNA"/>
</dbReference>
<dbReference type="Proteomes" id="UP000692954">
    <property type="component" value="Unassembled WGS sequence"/>
</dbReference>
<sequence>MNRVLLISDRLYLMILILGITMGIETILQAKRIIIAAFTEGKERKGKERILLKVIERGISSSHSATFLYNHGNKLFVLERTSTLRLTRYQASWLLEAQGLKGELQIKYNLSTKKKGVKWLSQKIGKLILRLLQEFMRTIDYQSQLHRLILWDSKFDSIQRVSQYQQQQDGQQMQT</sequence>
<proteinExistence type="predicted"/>
<keyword evidence="1" id="KW-0472">Membrane</keyword>
<dbReference type="OrthoDB" id="7663298at2759"/>
<comment type="caution">
    <text evidence="2">The sequence shown here is derived from an EMBL/GenBank/DDBJ whole genome shotgun (WGS) entry which is preliminary data.</text>
</comment>